<sequence>MLSYDNRILVSLSNFANDVSGRSFASATSHQSTFSVSRPWSRVSRRSDVFCDCRWHQTTLSDPLVAAKTAWPVPYVEAIFLPEFKIKGETTEKDFMVIGTISKGAFGKVYKVVKKDSNEIYALKILSKSQIISENAVQQVKDEVSIQSMCGHNPFVVNCPFYWQGRKQLFIVSEYMPGGELLDLCQHCTVLPEELVRIYVAEIALAIDFLHNAGVIYRDLKLENILIDGEGHLRLVDFGLAKWLKYGSRTTTICGTRQYMAPEVLSMEPYGHAVDWWSLGVVACCLLTGEVGHHIICC</sequence>
<dbReference type="PANTHER" id="PTHR24355">
    <property type="entry name" value="G PROTEIN-COUPLED RECEPTOR KINASE/RIBOSOMAL PROTEIN S6 KINASE"/>
    <property type="match status" value="1"/>
</dbReference>
<dbReference type="InterPro" id="IPR000719">
    <property type="entry name" value="Prot_kinase_dom"/>
</dbReference>
<evidence type="ECO:0000313" key="7">
    <source>
        <dbReference type="EMBL" id="KAJ4439210.1"/>
    </source>
</evidence>
<protein>
    <recommendedName>
        <fullName evidence="6">Protein kinase domain-containing protein</fullName>
    </recommendedName>
</protein>
<dbReference type="PROSITE" id="PS50011">
    <property type="entry name" value="PROTEIN_KINASE_DOM"/>
    <property type="match status" value="1"/>
</dbReference>
<keyword evidence="5" id="KW-0067">ATP-binding</keyword>
<dbReference type="SMART" id="SM00220">
    <property type="entry name" value="S_TKc"/>
    <property type="match status" value="1"/>
</dbReference>
<accession>A0ABQ8SYB4</accession>
<keyword evidence="2" id="KW-0808">Transferase</keyword>
<dbReference type="SUPFAM" id="SSF56112">
    <property type="entry name" value="Protein kinase-like (PK-like)"/>
    <property type="match status" value="1"/>
</dbReference>
<dbReference type="InterPro" id="IPR011009">
    <property type="entry name" value="Kinase-like_dom_sf"/>
</dbReference>
<keyword evidence="8" id="KW-1185">Reference proteome</keyword>
<evidence type="ECO:0000256" key="1">
    <source>
        <dbReference type="ARBA" id="ARBA00022527"/>
    </source>
</evidence>
<evidence type="ECO:0000256" key="4">
    <source>
        <dbReference type="ARBA" id="ARBA00022777"/>
    </source>
</evidence>
<evidence type="ECO:0000256" key="3">
    <source>
        <dbReference type="ARBA" id="ARBA00022741"/>
    </source>
</evidence>
<evidence type="ECO:0000256" key="5">
    <source>
        <dbReference type="ARBA" id="ARBA00022840"/>
    </source>
</evidence>
<dbReference type="Proteomes" id="UP001148838">
    <property type="component" value="Unassembled WGS sequence"/>
</dbReference>
<evidence type="ECO:0000313" key="8">
    <source>
        <dbReference type="Proteomes" id="UP001148838"/>
    </source>
</evidence>
<keyword evidence="4" id="KW-0418">Kinase</keyword>
<keyword evidence="3" id="KW-0547">Nucleotide-binding</keyword>
<reference evidence="7 8" key="1">
    <citation type="journal article" date="2022" name="Allergy">
        <title>Genome assembly and annotation of Periplaneta americana reveal a comprehensive cockroach allergen profile.</title>
        <authorList>
            <person name="Wang L."/>
            <person name="Xiong Q."/>
            <person name="Saelim N."/>
            <person name="Wang L."/>
            <person name="Nong W."/>
            <person name="Wan A.T."/>
            <person name="Shi M."/>
            <person name="Liu X."/>
            <person name="Cao Q."/>
            <person name="Hui J.H.L."/>
            <person name="Sookrung N."/>
            <person name="Leung T.F."/>
            <person name="Tungtrongchitr A."/>
            <person name="Tsui S.K.W."/>
        </authorList>
    </citation>
    <scope>NUCLEOTIDE SEQUENCE [LARGE SCALE GENOMIC DNA]</scope>
    <source>
        <strain evidence="7">PWHHKU_190912</strain>
    </source>
</reference>
<gene>
    <name evidence="7" type="ORF">ANN_07329</name>
</gene>
<dbReference type="InterPro" id="IPR045270">
    <property type="entry name" value="STKc_AGC"/>
</dbReference>
<dbReference type="Gene3D" id="1.10.510.10">
    <property type="entry name" value="Transferase(Phosphotransferase) domain 1"/>
    <property type="match status" value="1"/>
</dbReference>
<evidence type="ECO:0000259" key="6">
    <source>
        <dbReference type="PROSITE" id="PS50011"/>
    </source>
</evidence>
<dbReference type="PROSITE" id="PS00108">
    <property type="entry name" value="PROTEIN_KINASE_ST"/>
    <property type="match status" value="1"/>
</dbReference>
<name>A0ABQ8SYB4_PERAM</name>
<dbReference type="Gene3D" id="3.30.200.20">
    <property type="entry name" value="Phosphorylase Kinase, domain 1"/>
    <property type="match status" value="1"/>
</dbReference>
<feature type="domain" description="Protein kinase" evidence="6">
    <location>
        <begin position="95"/>
        <end position="298"/>
    </location>
</feature>
<proteinExistence type="predicted"/>
<dbReference type="PANTHER" id="PTHR24355:SF1">
    <property type="entry name" value="RIBOSOMAL PROTEIN S6 KINASE-RELATED PROTEIN"/>
    <property type="match status" value="1"/>
</dbReference>
<organism evidence="7 8">
    <name type="scientific">Periplaneta americana</name>
    <name type="common">American cockroach</name>
    <name type="synonym">Blatta americana</name>
    <dbReference type="NCBI Taxonomy" id="6978"/>
    <lineage>
        <taxon>Eukaryota</taxon>
        <taxon>Metazoa</taxon>
        <taxon>Ecdysozoa</taxon>
        <taxon>Arthropoda</taxon>
        <taxon>Hexapoda</taxon>
        <taxon>Insecta</taxon>
        <taxon>Pterygota</taxon>
        <taxon>Neoptera</taxon>
        <taxon>Polyneoptera</taxon>
        <taxon>Dictyoptera</taxon>
        <taxon>Blattodea</taxon>
        <taxon>Blattoidea</taxon>
        <taxon>Blattidae</taxon>
        <taxon>Blattinae</taxon>
        <taxon>Periplaneta</taxon>
    </lineage>
</organism>
<evidence type="ECO:0000256" key="2">
    <source>
        <dbReference type="ARBA" id="ARBA00022679"/>
    </source>
</evidence>
<dbReference type="Pfam" id="PF00069">
    <property type="entry name" value="Pkinase"/>
    <property type="match status" value="1"/>
</dbReference>
<dbReference type="InterPro" id="IPR008271">
    <property type="entry name" value="Ser/Thr_kinase_AS"/>
</dbReference>
<dbReference type="EMBL" id="JAJSOF020000017">
    <property type="protein sequence ID" value="KAJ4439210.1"/>
    <property type="molecule type" value="Genomic_DNA"/>
</dbReference>
<comment type="caution">
    <text evidence="7">The sequence shown here is derived from an EMBL/GenBank/DDBJ whole genome shotgun (WGS) entry which is preliminary data.</text>
</comment>
<keyword evidence="1" id="KW-0723">Serine/threonine-protein kinase</keyword>
<dbReference type="CDD" id="cd05123">
    <property type="entry name" value="STKc_AGC"/>
    <property type="match status" value="1"/>
</dbReference>